<proteinExistence type="predicted"/>
<feature type="domain" description="Ribbon-helix-helix protein CopG" evidence="1">
    <location>
        <begin position="4"/>
        <end position="42"/>
    </location>
</feature>
<dbReference type="AlphaFoldDB" id="A0A3B0Z027"/>
<dbReference type="SUPFAM" id="SSF47598">
    <property type="entry name" value="Ribbon-helix-helix"/>
    <property type="match status" value="1"/>
</dbReference>
<name>A0A3B0Z027_9ZZZZ</name>
<dbReference type="Pfam" id="PF01402">
    <property type="entry name" value="RHH_1"/>
    <property type="match status" value="1"/>
</dbReference>
<dbReference type="InterPro" id="IPR013321">
    <property type="entry name" value="Arc_rbn_hlx_hlx"/>
</dbReference>
<dbReference type="InterPro" id="IPR002145">
    <property type="entry name" value="CopG"/>
</dbReference>
<sequence>MSTLSLRIPDDLDKQLEEEASRANKSRSELVRDAVADYLARKEKERFLGDFVAEARAGYANAATRQDAQAIADDFLPVENEALDPSAEDKWWK</sequence>
<accession>A0A3B0Z027</accession>
<protein>
    <recommendedName>
        <fullName evidence="1">Ribbon-helix-helix protein CopG domain-containing protein</fullName>
    </recommendedName>
</protein>
<reference evidence="2" key="1">
    <citation type="submission" date="2018-06" db="EMBL/GenBank/DDBJ databases">
        <authorList>
            <person name="Zhirakovskaya E."/>
        </authorList>
    </citation>
    <scope>NUCLEOTIDE SEQUENCE</scope>
</reference>
<evidence type="ECO:0000313" key="2">
    <source>
        <dbReference type="EMBL" id="VAW80937.1"/>
    </source>
</evidence>
<dbReference type="Gene3D" id="1.10.1220.10">
    <property type="entry name" value="Met repressor-like"/>
    <property type="match status" value="1"/>
</dbReference>
<dbReference type="GO" id="GO:0006355">
    <property type="term" value="P:regulation of DNA-templated transcription"/>
    <property type="evidence" value="ECO:0007669"/>
    <property type="project" value="InterPro"/>
</dbReference>
<organism evidence="2">
    <name type="scientific">hydrothermal vent metagenome</name>
    <dbReference type="NCBI Taxonomy" id="652676"/>
    <lineage>
        <taxon>unclassified sequences</taxon>
        <taxon>metagenomes</taxon>
        <taxon>ecological metagenomes</taxon>
    </lineage>
</organism>
<gene>
    <name evidence="2" type="ORF">MNBD_GAMMA14-746</name>
</gene>
<evidence type="ECO:0000259" key="1">
    <source>
        <dbReference type="Pfam" id="PF01402"/>
    </source>
</evidence>
<dbReference type="InterPro" id="IPR010985">
    <property type="entry name" value="Ribbon_hlx_hlx"/>
</dbReference>
<dbReference type="EMBL" id="UOFM01000374">
    <property type="protein sequence ID" value="VAW80937.1"/>
    <property type="molecule type" value="Genomic_DNA"/>
</dbReference>
<dbReference type="CDD" id="cd21631">
    <property type="entry name" value="RHH_CopG_NikR-like"/>
    <property type="match status" value="1"/>
</dbReference>